<evidence type="ECO:0000313" key="15">
    <source>
        <dbReference type="Proteomes" id="UP000642748"/>
    </source>
</evidence>
<feature type="binding site" evidence="12">
    <location>
        <position position="140"/>
    </location>
    <ligand>
        <name>substrate</name>
    </ligand>
</feature>
<dbReference type="PROSITE" id="PS00584">
    <property type="entry name" value="PFKB_KINASES_2"/>
    <property type="match status" value="1"/>
</dbReference>
<keyword evidence="8 12" id="KW-0067">ATP-binding</keyword>
<comment type="caution">
    <text evidence="12">Lacks conserved residue(s) required for the propagation of feature annotation.</text>
</comment>
<dbReference type="GO" id="GO:0005829">
    <property type="term" value="C:cytosol"/>
    <property type="evidence" value="ECO:0007669"/>
    <property type="project" value="TreeGrafter"/>
</dbReference>
<dbReference type="Pfam" id="PF00294">
    <property type="entry name" value="PfkB"/>
    <property type="match status" value="1"/>
</dbReference>
<proteinExistence type="inferred from homology"/>
<name>A0A8J3QN26_9ACTN</name>
<comment type="subunit">
    <text evidence="12">Homodimer.</text>
</comment>
<keyword evidence="5 12" id="KW-0479">Metal-binding</keyword>
<keyword evidence="9 12" id="KW-0460">Magnesium</keyword>
<reference evidence="14" key="1">
    <citation type="submission" date="2021-01" db="EMBL/GenBank/DDBJ databases">
        <title>Whole genome shotgun sequence of Rugosimonospora africana NBRC 104875.</title>
        <authorList>
            <person name="Komaki H."/>
            <person name="Tamura T."/>
        </authorList>
    </citation>
    <scope>NUCLEOTIDE SEQUENCE</scope>
    <source>
        <strain evidence="14">NBRC 104875</strain>
    </source>
</reference>
<dbReference type="InterPro" id="IPR011877">
    <property type="entry name" value="Ribokinase"/>
</dbReference>
<evidence type="ECO:0000256" key="1">
    <source>
        <dbReference type="ARBA" id="ARBA00005380"/>
    </source>
</evidence>
<dbReference type="InterPro" id="IPR029056">
    <property type="entry name" value="Ribokinase-like"/>
</dbReference>
<comment type="similarity">
    <text evidence="1">Belongs to the carbohydrate kinase pfkB family.</text>
</comment>
<dbReference type="InterPro" id="IPR002139">
    <property type="entry name" value="Ribo/fructo_kinase"/>
</dbReference>
<evidence type="ECO:0000256" key="2">
    <source>
        <dbReference type="ARBA" id="ARBA00012035"/>
    </source>
</evidence>
<dbReference type="EC" id="2.7.1.15" evidence="2 12"/>
<keyword evidence="11 12" id="KW-0119">Carbohydrate metabolism</keyword>
<feature type="binding site" evidence="12">
    <location>
        <position position="290"/>
    </location>
    <ligand>
        <name>K(+)</name>
        <dbReference type="ChEBI" id="CHEBI:29103"/>
    </ligand>
</feature>
<evidence type="ECO:0000256" key="12">
    <source>
        <dbReference type="HAMAP-Rule" id="MF_01987"/>
    </source>
</evidence>
<dbReference type="HAMAP" id="MF_01987">
    <property type="entry name" value="Ribokinase"/>
    <property type="match status" value="1"/>
</dbReference>
<feature type="binding site" evidence="12">
    <location>
        <position position="251"/>
    </location>
    <ligand>
        <name>K(+)</name>
        <dbReference type="ChEBI" id="CHEBI:29103"/>
    </ligand>
</feature>
<sequence length="317" mass="31492">MTVPRVVVVGSVNIDLVVTAPVLPRPGETVLGHDFTQVAGGKGANQAIAAGRAGGSTALIGAIGSDAFGVTLRARLAGAGVDTSLLRIRYGASGVALIVVDDGGENSIVVAPGANATLVDLTAPELDAIAAADVLLCQLEVPVETVTAAAVAARAAGTRVVLNSTPVRELPDELLAAVDLLVVNHIEAAGLTNLPVVDVDTGDAPDGAVLVDALLESVPRAVLTRGADGAWYGDRDGVLEHVPAPVVDAVDTTGAGDAFTGALAVAWGEGRDVVDAVRWASAAGAGSVRRLGASVGLPGRQAIDELYAATYGGGTGE</sequence>
<feature type="binding site" evidence="12">
    <location>
        <position position="292"/>
    </location>
    <ligand>
        <name>K(+)</name>
        <dbReference type="ChEBI" id="CHEBI:29103"/>
    </ligand>
</feature>
<evidence type="ECO:0000256" key="6">
    <source>
        <dbReference type="ARBA" id="ARBA00022741"/>
    </source>
</evidence>
<feature type="binding site" evidence="12">
    <location>
        <begin position="41"/>
        <end position="45"/>
    </location>
    <ligand>
        <name>substrate</name>
    </ligand>
</feature>
<comment type="similarity">
    <text evidence="12">Belongs to the carbohydrate kinase PfkB family. Ribokinase subfamily.</text>
</comment>
<feature type="binding site" evidence="12">
    <location>
        <begin position="256"/>
        <end position="257"/>
    </location>
    <ligand>
        <name>ATP</name>
        <dbReference type="ChEBI" id="CHEBI:30616"/>
    </ligand>
</feature>
<dbReference type="SUPFAM" id="SSF53613">
    <property type="entry name" value="Ribokinase-like"/>
    <property type="match status" value="1"/>
</dbReference>
<feature type="binding site" evidence="12">
    <location>
        <position position="184"/>
    </location>
    <ligand>
        <name>ATP</name>
        <dbReference type="ChEBI" id="CHEBI:30616"/>
    </ligand>
</feature>
<keyword evidence="4 12" id="KW-0808">Transferase</keyword>
<comment type="function">
    <text evidence="12">Catalyzes the phosphorylation of ribose at O-5 in a reaction requiring ATP and magnesium. The resulting D-ribose-5-phosphate can then be used either for sythesis of nucleotides, histidine, and tryptophan, or as a component of the pentose phosphate pathway.</text>
</comment>
<dbReference type="PANTHER" id="PTHR10584:SF166">
    <property type="entry name" value="RIBOKINASE"/>
    <property type="match status" value="1"/>
</dbReference>
<keyword evidence="10 12" id="KW-0630">Potassium</keyword>
<comment type="cofactor">
    <cofactor evidence="12">
        <name>Mg(2+)</name>
        <dbReference type="ChEBI" id="CHEBI:18420"/>
    </cofactor>
    <text evidence="12">Requires a divalent cation, most likely magnesium in vivo, as an electrophilic catalyst to aid phosphoryl group transfer. It is the chelate of the metal and the nucleotide that is the actual substrate.</text>
</comment>
<dbReference type="GO" id="GO:0004747">
    <property type="term" value="F:ribokinase activity"/>
    <property type="evidence" value="ECO:0007669"/>
    <property type="project" value="UniProtKB-UniRule"/>
</dbReference>
<accession>A0A8J3QN26</accession>
<dbReference type="EMBL" id="BONZ01000015">
    <property type="protein sequence ID" value="GIH13516.1"/>
    <property type="molecule type" value="Genomic_DNA"/>
</dbReference>
<keyword evidence="12" id="KW-0963">Cytoplasm</keyword>
<dbReference type="UniPathway" id="UPA00916">
    <property type="reaction ID" value="UER00889"/>
</dbReference>
<evidence type="ECO:0000259" key="13">
    <source>
        <dbReference type="Pfam" id="PF00294"/>
    </source>
</evidence>
<organism evidence="14 15">
    <name type="scientific">Rugosimonospora africana</name>
    <dbReference type="NCBI Taxonomy" id="556532"/>
    <lineage>
        <taxon>Bacteria</taxon>
        <taxon>Bacillati</taxon>
        <taxon>Actinomycetota</taxon>
        <taxon>Actinomycetes</taxon>
        <taxon>Micromonosporales</taxon>
        <taxon>Micromonosporaceae</taxon>
        <taxon>Rugosimonospora</taxon>
    </lineage>
</organism>
<dbReference type="Gene3D" id="3.40.1190.20">
    <property type="match status" value="1"/>
</dbReference>
<evidence type="ECO:0000256" key="7">
    <source>
        <dbReference type="ARBA" id="ARBA00022777"/>
    </source>
</evidence>
<evidence type="ECO:0000256" key="8">
    <source>
        <dbReference type="ARBA" id="ARBA00022840"/>
    </source>
</evidence>
<feature type="binding site" evidence="12">
    <location>
        <position position="253"/>
    </location>
    <ligand>
        <name>K(+)</name>
        <dbReference type="ChEBI" id="CHEBI:29103"/>
    </ligand>
</feature>
<evidence type="ECO:0000256" key="3">
    <source>
        <dbReference type="ARBA" id="ARBA00016943"/>
    </source>
</evidence>
<comment type="subcellular location">
    <subcellularLocation>
        <location evidence="12">Cytoplasm</location>
    </subcellularLocation>
</comment>
<keyword evidence="7 12" id="KW-0418">Kinase</keyword>
<feature type="binding site" evidence="12">
    <location>
        <position position="287"/>
    </location>
    <ligand>
        <name>K(+)</name>
        <dbReference type="ChEBI" id="CHEBI:29103"/>
    </ligand>
</feature>
<dbReference type="Proteomes" id="UP000642748">
    <property type="component" value="Unassembled WGS sequence"/>
</dbReference>
<comment type="pathway">
    <text evidence="12">Carbohydrate metabolism; D-ribose degradation; D-ribose 5-phosphate from beta-D-ribopyranose: step 2/2.</text>
</comment>
<feature type="binding site" evidence="12">
    <location>
        <begin position="13"/>
        <end position="15"/>
    </location>
    <ligand>
        <name>substrate</name>
    </ligand>
</feature>
<comment type="caution">
    <text evidence="14">The sequence shown here is derived from an EMBL/GenBank/DDBJ whole genome shotgun (WGS) entry which is preliminary data.</text>
</comment>
<evidence type="ECO:0000256" key="10">
    <source>
        <dbReference type="ARBA" id="ARBA00022958"/>
    </source>
</evidence>
<evidence type="ECO:0000256" key="4">
    <source>
        <dbReference type="ARBA" id="ARBA00022679"/>
    </source>
</evidence>
<feature type="binding site" evidence="12">
    <location>
        <begin position="224"/>
        <end position="229"/>
    </location>
    <ligand>
        <name>ATP</name>
        <dbReference type="ChEBI" id="CHEBI:30616"/>
    </ligand>
</feature>
<dbReference type="GO" id="GO:0005524">
    <property type="term" value="F:ATP binding"/>
    <property type="evidence" value="ECO:0007669"/>
    <property type="project" value="UniProtKB-UniRule"/>
</dbReference>
<dbReference type="InterPro" id="IPR002173">
    <property type="entry name" value="Carboh/pur_kinase_PfkB_CS"/>
</dbReference>
<feature type="binding site" evidence="12">
    <location>
        <position position="257"/>
    </location>
    <ligand>
        <name>substrate</name>
    </ligand>
</feature>
<gene>
    <name evidence="14" type="primary">rbsK_1</name>
    <name evidence="12" type="synonym">rbsK</name>
    <name evidence="14" type="ORF">Raf01_16880</name>
</gene>
<evidence type="ECO:0000256" key="5">
    <source>
        <dbReference type="ARBA" id="ARBA00022723"/>
    </source>
</evidence>
<dbReference type="PANTHER" id="PTHR10584">
    <property type="entry name" value="SUGAR KINASE"/>
    <property type="match status" value="1"/>
</dbReference>
<evidence type="ECO:0000313" key="14">
    <source>
        <dbReference type="EMBL" id="GIH13516.1"/>
    </source>
</evidence>
<dbReference type="RefSeq" id="WP_203917201.1">
    <property type="nucleotide sequence ID" value="NZ_BONZ01000015.1"/>
</dbReference>
<protein>
    <recommendedName>
        <fullName evidence="3 12">Ribokinase</fullName>
        <shortName evidence="12">RK</shortName>
        <ecNumber evidence="2 12">2.7.1.15</ecNumber>
    </recommendedName>
</protein>
<dbReference type="GO" id="GO:0019303">
    <property type="term" value="P:D-ribose catabolic process"/>
    <property type="evidence" value="ECO:0007669"/>
    <property type="project" value="UniProtKB-UniRule"/>
</dbReference>
<feature type="active site" description="Proton acceptor" evidence="12">
    <location>
        <position position="257"/>
    </location>
</feature>
<comment type="catalytic activity">
    <reaction evidence="12">
        <text>D-ribose + ATP = D-ribose 5-phosphate + ADP + H(+)</text>
        <dbReference type="Rhea" id="RHEA:13697"/>
        <dbReference type="ChEBI" id="CHEBI:15378"/>
        <dbReference type="ChEBI" id="CHEBI:30616"/>
        <dbReference type="ChEBI" id="CHEBI:47013"/>
        <dbReference type="ChEBI" id="CHEBI:78346"/>
        <dbReference type="ChEBI" id="CHEBI:456216"/>
        <dbReference type="EC" id="2.7.1.15"/>
    </reaction>
</comment>
<evidence type="ECO:0000256" key="9">
    <source>
        <dbReference type="ARBA" id="ARBA00022842"/>
    </source>
</evidence>
<keyword evidence="6 12" id="KW-0547">Nucleotide-binding</keyword>
<dbReference type="InterPro" id="IPR011611">
    <property type="entry name" value="PfkB_dom"/>
</dbReference>
<evidence type="ECO:0000256" key="11">
    <source>
        <dbReference type="ARBA" id="ARBA00023277"/>
    </source>
</evidence>
<feature type="domain" description="Carbohydrate kinase PfkB" evidence="13">
    <location>
        <begin position="5"/>
        <end position="298"/>
    </location>
</feature>
<keyword evidence="15" id="KW-1185">Reference proteome</keyword>
<dbReference type="PRINTS" id="PR00990">
    <property type="entry name" value="RIBOKINASE"/>
</dbReference>
<dbReference type="CDD" id="cd01174">
    <property type="entry name" value="ribokinase"/>
    <property type="match status" value="1"/>
</dbReference>
<dbReference type="GO" id="GO:0046872">
    <property type="term" value="F:metal ion binding"/>
    <property type="evidence" value="ECO:0007669"/>
    <property type="project" value="UniProtKB-KW"/>
</dbReference>
<comment type="activity regulation">
    <text evidence="12">Activated by a monovalent cation that binds near, but not in, the active site. The most likely occupant of the site in vivo is potassium. Ion binding induces a conformational change that may alter substrate affinity.</text>
</comment>
<dbReference type="AlphaFoldDB" id="A0A8J3QN26"/>